<dbReference type="EMBL" id="DXCK01000137">
    <property type="protein sequence ID" value="HIZ02635.1"/>
    <property type="molecule type" value="Genomic_DNA"/>
</dbReference>
<dbReference type="AlphaFoldDB" id="A0A9D2A724"/>
<evidence type="ECO:0000313" key="1">
    <source>
        <dbReference type="EMBL" id="HIZ02635.1"/>
    </source>
</evidence>
<reference evidence="1" key="2">
    <citation type="submission" date="2021-04" db="EMBL/GenBank/DDBJ databases">
        <authorList>
            <person name="Gilroy R."/>
        </authorList>
    </citation>
    <scope>NUCLEOTIDE SEQUENCE</scope>
    <source>
        <strain evidence="1">ChiHjej12B11-24981</strain>
    </source>
</reference>
<organism evidence="1 2">
    <name type="scientific">Candidatus Bacteroides merdipullorum</name>
    <dbReference type="NCBI Taxonomy" id="2838474"/>
    <lineage>
        <taxon>Bacteria</taxon>
        <taxon>Pseudomonadati</taxon>
        <taxon>Bacteroidota</taxon>
        <taxon>Bacteroidia</taxon>
        <taxon>Bacteroidales</taxon>
        <taxon>Bacteroidaceae</taxon>
        <taxon>Bacteroides</taxon>
    </lineage>
</organism>
<name>A0A9D2A724_9BACE</name>
<gene>
    <name evidence="1" type="ORF">H9819_10390</name>
</gene>
<reference evidence="1" key="1">
    <citation type="journal article" date="2021" name="PeerJ">
        <title>Extensive microbial diversity within the chicken gut microbiome revealed by metagenomics and culture.</title>
        <authorList>
            <person name="Gilroy R."/>
            <person name="Ravi A."/>
            <person name="Getino M."/>
            <person name="Pursley I."/>
            <person name="Horton D.L."/>
            <person name="Alikhan N.F."/>
            <person name="Baker D."/>
            <person name="Gharbi K."/>
            <person name="Hall N."/>
            <person name="Watson M."/>
            <person name="Adriaenssens E.M."/>
            <person name="Foster-Nyarko E."/>
            <person name="Jarju S."/>
            <person name="Secka A."/>
            <person name="Antonio M."/>
            <person name="Oren A."/>
            <person name="Chaudhuri R.R."/>
            <person name="La Ragione R."/>
            <person name="Hildebrand F."/>
            <person name="Pallen M.J."/>
        </authorList>
    </citation>
    <scope>NUCLEOTIDE SEQUENCE</scope>
    <source>
        <strain evidence="1">ChiHjej12B11-24981</strain>
    </source>
</reference>
<comment type="caution">
    <text evidence="1">The sequence shown here is derived from an EMBL/GenBank/DDBJ whole genome shotgun (WGS) entry which is preliminary data.</text>
</comment>
<dbReference type="Proteomes" id="UP000824023">
    <property type="component" value="Unassembled WGS sequence"/>
</dbReference>
<evidence type="ECO:0000313" key="2">
    <source>
        <dbReference type="Proteomes" id="UP000824023"/>
    </source>
</evidence>
<proteinExistence type="predicted"/>
<accession>A0A9D2A724</accession>
<protein>
    <submittedName>
        <fullName evidence="1">Uncharacterized protein</fullName>
    </submittedName>
</protein>
<sequence length="54" mass="5790">MKKKEEMPCTGALLAVLQATVRVDGRRLSNAFIISQAHIGSGTYANLKKGITSN</sequence>